<proteinExistence type="predicted"/>
<gene>
    <name evidence="1" type="ORF">PODLI_1B027648</name>
</gene>
<protein>
    <submittedName>
        <fullName evidence="1">Uncharacterized protein</fullName>
    </submittedName>
</protein>
<organism evidence="1 2">
    <name type="scientific">Podarcis lilfordi</name>
    <name type="common">Lilford's wall lizard</name>
    <dbReference type="NCBI Taxonomy" id="74358"/>
    <lineage>
        <taxon>Eukaryota</taxon>
        <taxon>Metazoa</taxon>
        <taxon>Chordata</taxon>
        <taxon>Craniata</taxon>
        <taxon>Vertebrata</taxon>
        <taxon>Euteleostomi</taxon>
        <taxon>Lepidosauria</taxon>
        <taxon>Squamata</taxon>
        <taxon>Bifurcata</taxon>
        <taxon>Unidentata</taxon>
        <taxon>Episquamata</taxon>
        <taxon>Laterata</taxon>
        <taxon>Lacertibaenia</taxon>
        <taxon>Lacertidae</taxon>
        <taxon>Podarcis</taxon>
    </lineage>
</organism>
<dbReference type="Proteomes" id="UP001178461">
    <property type="component" value="Chromosome 6"/>
</dbReference>
<dbReference type="EMBL" id="OX395131">
    <property type="protein sequence ID" value="CAI5777807.1"/>
    <property type="molecule type" value="Genomic_DNA"/>
</dbReference>
<reference evidence="1" key="1">
    <citation type="submission" date="2022-12" db="EMBL/GenBank/DDBJ databases">
        <authorList>
            <person name="Alioto T."/>
            <person name="Alioto T."/>
            <person name="Gomez Garrido J."/>
        </authorList>
    </citation>
    <scope>NUCLEOTIDE SEQUENCE</scope>
</reference>
<evidence type="ECO:0000313" key="2">
    <source>
        <dbReference type="Proteomes" id="UP001178461"/>
    </source>
</evidence>
<name>A0AA35KI07_9SAUR</name>
<keyword evidence="2" id="KW-1185">Reference proteome</keyword>
<evidence type="ECO:0000313" key="1">
    <source>
        <dbReference type="EMBL" id="CAI5777807.1"/>
    </source>
</evidence>
<dbReference type="AlphaFoldDB" id="A0AA35KI07"/>
<sequence>MNVWAFTVLAALQASFQAERRQKIAMFRHVEWALRMSMAEITKESSATLDLWHGKNIPDTSSTHCLDELAWAQRHVCLNPLS</sequence>
<accession>A0AA35KI07</accession>